<dbReference type="Pfam" id="PF01363">
    <property type="entry name" value="FYVE"/>
    <property type="match status" value="1"/>
</dbReference>
<keyword evidence="2" id="KW-0963">Cytoplasm</keyword>
<dbReference type="OrthoDB" id="245697at2759"/>
<dbReference type="Gene3D" id="1.20.900.10">
    <property type="entry name" value="Dbl homology (DH) domain"/>
    <property type="match status" value="1"/>
</dbReference>
<evidence type="ECO:0000256" key="5">
    <source>
        <dbReference type="ARBA" id="ARBA00022771"/>
    </source>
</evidence>
<feature type="region of interest" description="Disordered" evidence="9">
    <location>
        <begin position="609"/>
        <end position="644"/>
    </location>
</feature>
<dbReference type="SUPFAM" id="SSF48065">
    <property type="entry name" value="DBL homology domain (DH-domain)"/>
    <property type="match status" value="1"/>
</dbReference>
<keyword evidence="5 8" id="KW-0863">Zinc-finger</keyword>
<dbReference type="Pfam" id="PF00621">
    <property type="entry name" value="RhoGEF"/>
    <property type="match status" value="1"/>
</dbReference>
<feature type="compositionally biased region" description="Polar residues" evidence="9">
    <location>
        <begin position="633"/>
        <end position="642"/>
    </location>
</feature>
<evidence type="ECO:0000256" key="3">
    <source>
        <dbReference type="ARBA" id="ARBA00022658"/>
    </source>
</evidence>
<evidence type="ECO:0000256" key="7">
    <source>
        <dbReference type="ARBA" id="ARBA00023212"/>
    </source>
</evidence>
<dbReference type="PROSITE" id="PS50003">
    <property type="entry name" value="PH_DOMAIN"/>
    <property type="match status" value="1"/>
</dbReference>
<feature type="domain" description="PH" evidence="10">
    <location>
        <begin position="441"/>
        <end position="541"/>
    </location>
</feature>
<keyword evidence="14" id="KW-1185">Reference proteome</keyword>
<dbReference type="AlphaFoldDB" id="W2SWB2"/>
<evidence type="ECO:0000256" key="4">
    <source>
        <dbReference type="ARBA" id="ARBA00022723"/>
    </source>
</evidence>
<keyword evidence="7" id="KW-0206">Cytoskeleton</keyword>
<dbReference type="Gene3D" id="2.30.29.30">
    <property type="entry name" value="Pleckstrin-homology domain (PH domain)/Phosphotyrosine-binding domain (PTB)"/>
    <property type="match status" value="1"/>
</dbReference>
<dbReference type="InterPro" id="IPR000219">
    <property type="entry name" value="DH_dom"/>
</dbReference>
<keyword evidence="4" id="KW-0479">Metal-binding</keyword>
<dbReference type="InterPro" id="IPR011993">
    <property type="entry name" value="PH-like_dom_sf"/>
</dbReference>
<dbReference type="EMBL" id="KI662192">
    <property type="protein sequence ID" value="ETN72992.1"/>
    <property type="molecule type" value="Genomic_DNA"/>
</dbReference>
<dbReference type="CDD" id="cd00160">
    <property type="entry name" value="RhoGEF"/>
    <property type="match status" value="1"/>
</dbReference>
<dbReference type="GO" id="GO:0005856">
    <property type="term" value="C:cytoskeleton"/>
    <property type="evidence" value="ECO:0007669"/>
    <property type="project" value="UniProtKB-SubCell"/>
</dbReference>
<organism evidence="13 14">
    <name type="scientific">Necator americanus</name>
    <name type="common">Human hookworm</name>
    <dbReference type="NCBI Taxonomy" id="51031"/>
    <lineage>
        <taxon>Eukaryota</taxon>
        <taxon>Metazoa</taxon>
        <taxon>Ecdysozoa</taxon>
        <taxon>Nematoda</taxon>
        <taxon>Chromadorea</taxon>
        <taxon>Rhabditida</taxon>
        <taxon>Rhabditina</taxon>
        <taxon>Rhabditomorpha</taxon>
        <taxon>Strongyloidea</taxon>
        <taxon>Ancylostomatidae</taxon>
        <taxon>Bunostominae</taxon>
        <taxon>Necator</taxon>
    </lineage>
</organism>
<dbReference type="InterPro" id="IPR017455">
    <property type="entry name" value="Znf_FYVE-rel"/>
</dbReference>
<dbReference type="InterPro" id="IPR001849">
    <property type="entry name" value="PH_domain"/>
</dbReference>
<reference evidence="14" key="1">
    <citation type="journal article" date="2014" name="Nat. Genet.">
        <title>Genome of the human hookworm Necator americanus.</title>
        <authorList>
            <person name="Tang Y.T."/>
            <person name="Gao X."/>
            <person name="Rosa B.A."/>
            <person name="Abubucker S."/>
            <person name="Hallsworth-Pepin K."/>
            <person name="Martin J."/>
            <person name="Tyagi R."/>
            <person name="Heizer E."/>
            <person name="Zhang X."/>
            <person name="Bhonagiri-Palsikar V."/>
            <person name="Minx P."/>
            <person name="Warren W.C."/>
            <person name="Wang Q."/>
            <person name="Zhan B."/>
            <person name="Hotez P.J."/>
            <person name="Sternberg P.W."/>
            <person name="Dougall A."/>
            <person name="Gaze S.T."/>
            <person name="Mulvenna J."/>
            <person name="Sotillo J."/>
            <person name="Ranganathan S."/>
            <person name="Rabelo E.M."/>
            <person name="Wilson R.K."/>
            <person name="Felgner P.L."/>
            <person name="Bethony J."/>
            <person name="Hawdon J.M."/>
            <person name="Gasser R.B."/>
            <person name="Loukas A."/>
            <person name="Mitreva M."/>
        </authorList>
    </citation>
    <scope>NUCLEOTIDE SEQUENCE [LARGE SCALE GENOMIC DNA]</scope>
</reference>
<feature type="domain" description="FYVE-type" evidence="12">
    <location>
        <begin position="671"/>
        <end position="720"/>
    </location>
</feature>
<dbReference type="OMA" id="HCRDCGW"/>
<dbReference type="GO" id="GO:0005085">
    <property type="term" value="F:guanyl-nucleotide exchange factor activity"/>
    <property type="evidence" value="ECO:0007669"/>
    <property type="project" value="UniProtKB-KW"/>
</dbReference>
<dbReference type="SUPFAM" id="SSF50729">
    <property type="entry name" value="PH domain-like"/>
    <property type="match status" value="1"/>
</dbReference>
<evidence type="ECO:0000259" key="12">
    <source>
        <dbReference type="PROSITE" id="PS50178"/>
    </source>
</evidence>
<sequence length="894" mass="101750">MADVNGAGSRGLVTSLREQLLEKMSAAQQKGSVNLAVENVPPGYAPLQQPVPPPVPPHRPKPSVGSHMKPPIAPKPPHISREMKKPTIFVSASEDEPSNIPPYVNMVTEESNGPSVKRISERHGSGGLSILRASGEAPRPQSTVSTTSTENGEAADISDSDSDDGRHNSINSFQRIDGYLASSGPITLRRPSALCFNGDPSIHDRIVDELKRQGIIRLHHAAKEFYTVQESFLKYLKDMGEVYPEYVMEFGKRLGKDLNIRQGSQLHIVRELQLLFEQLIGFHRLLLEEFSSRLDVWSSHRPNMADVIIKYADFLKICKPFLLQKSRFVQELTRLREENKDFDNATVAFEQKILKRGVGGVVQQLDQVHQNFMRYKILMMSYNRYLEPNSEEQLKTLDAIAKLENIAQSVNDAMGLPSNEQLFKLYDRFQCHFDVFYPGRRLIRQGEVFKQTRKEPQPRYLVLFSDTLWICRVMSGFGSSGLFDMGRSYRIPIETVRTESNPHEDYEQLLYIKSKYKSLILIMSSADERRKWQRDIETAREEKRQYRRRMSEAIERQRRQSVNPLMRETTLQEESISSDQNTIEDTHSVVLPATTVHTSDLFVRNGSSAAISRRNSDSQESSSHPSTPVDEQPGTSIHSSVPTRRKVLRSDALKPLWIPDDSSSKCLMEGCDTTFSFLNRRHHCRDCGWLICSACVGKAPLSKFQFKKEIVCPECYEKLEGLYHDGTLFPTSLLIRGSDGVLRVRVPKGGGSHEKRFVVVEPQTLFLAPINRRLKRMNIEKRMIPDNGLVFGKVMLRNAKGGEIMRHAQLSDGMVLKFYKAAFDDEPCEQYVIYGFELRETKIDSGGTLFELTHRNQIQTDRKEHVISFRVENEKSIIKWSTALRQGLGIAESS</sequence>
<dbReference type="PROSITE" id="PS50010">
    <property type="entry name" value="DH_2"/>
    <property type="match status" value="1"/>
</dbReference>
<evidence type="ECO:0000256" key="1">
    <source>
        <dbReference type="ARBA" id="ARBA00004245"/>
    </source>
</evidence>
<feature type="region of interest" description="Disordered" evidence="9">
    <location>
        <begin position="128"/>
        <end position="170"/>
    </location>
</feature>
<proteinExistence type="predicted"/>
<evidence type="ECO:0000256" key="8">
    <source>
        <dbReference type="PROSITE-ProRule" id="PRU00091"/>
    </source>
</evidence>
<feature type="domain" description="DH" evidence="11">
    <location>
        <begin position="217"/>
        <end position="413"/>
    </location>
</feature>
<comment type="subcellular location">
    <subcellularLocation>
        <location evidence="1">Cytoplasm</location>
        <location evidence="1">Cytoskeleton</location>
    </subcellularLocation>
</comment>
<name>W2SWB2_NECAM</name>
<dbReference type="GO" id="GO:0046847">
    <property type="term" value="P:filopodium assembly"/>
    <property type="evidence" value="ECO:0007669"/>
    <property type="project" value="TreeGrafter"/>
</dbReference>
<evidence type="ECO:0000256" key="2">
    <source>
        <dbReference type="ARBA" id="ARBA00022490"/>
    </source>
</evidence>
<evidence type="ECO:0000256" key="9">
    <source>
        <dbReference type="SAM" id="MobiDB-lite"/>
    </source>
</evidence>
<dbReference type="SMART" id="SM00064">
    <property type="entry name" value="FYVE"/>
    <property type="match status" value="1"/>
</dbReference>
<evidence type="ECO:0000313" key="14">
    <source>
        <dbReference type="Proteomes" id="UP000053676"/>
    </source>
</evidence>
<dbReference type="KEGG" id="nai:NECAME_13659"/>
<gene>
    <name evidence="13" type="ORF">NECAME_13659</name>
</gene>
<dbReference type="SUPFAM" id="SSF57903">
    <property type="entry name" value="FYVE/PHD zinc finger"/>
    <property type="match status" value="1"/>
</dbReference>
<accession>W2SWB2</accession>
<keyword evidence="6" id="KW-0862">Zinc</keyword>
<dbReference type="Gene3D" id="3.30.40.10">
    <property type="entry name" value="Zinc/RING finger domain, C3HC4 (zinc finger)"/>
    <property type="match status" value="1"/>
</dbReference>
<dbReference type="InterPro" id="IPR011011">
    <property type="entry name" value="Znf_FYVE_PHD"/>
</dbReference>
<dbReference type="InterPro" id="IPR035899">
    <property type="entry name" value="DBL_dom_sf"/>
</dbReference>
<feature type="compositionally biased region" description="Basic and acidic residues" evidence="9">
    <location>
        <begin position="548"/>
        <end position="558"/>
    </location>
</feature>
<evidence type="ECO:0000259" key="10">
    <source>
        <dbReference type="PROSITE" id="PS50003"/>
    </source>
</evidence>
<feature type="region of interest" description="Disordered" evidence="9">
    <location>
        <begin position="38"/>
        <end position="82"/>
    </location>
</feature>
<dbReference type="PANTHER" id="PTHR12673">
    <property type="entry name" value="FACIOGENITAL DYSPLASIA PROTEIN"/>
    <property type="match status" value="1"/>
</dbReference>
<feature type="compositionally biased region" description="Polar residues" evidence="9">
    <location>
        <begin position="140"/>
        <end position="151"/>
    </location>
</feature>
<evidence type="ECO:0000259" key="11">
    <source>
        <dbReference type="PROSITE" id="PS50010"/>
    </source>
</evidence>
<dbReference type="Proteomes" id="UP000053676">
    <property type="component" value="Unassembled WGS sequence"/>
</dbReference>
<keyword evidence="3" id="KW-0344">Guanine-nucleotide releasing factor</keyword>
<dbReference type="InterPro" id="IPR013083">
    <property type="entry name" value="Znf_RING/FYVE/PHD"/>
</dbReference>
<dbReference type="PROSITE" id="PS50178">
    <property type="entry name" value="ZF_FYVE"/>
    <property type="match status" value="1"/>
</dbReference>
<dbReference type="SMART" id="SM00325">
    <property type="entry name" value="RhoGEF"/>
    <property type="match status" value="1"/>
</dbReference>
<dbReference type="InterPro" id="IPR051092">
    <property type="entry name" value="FYVE_RhoGEF_PH"/>
</dbReference>
<dbReference type="STRING" id="51031.W2SWB2"/>
<dbReference type="SMART" id="SM00233">
    <property type="entry name" value="PH"/>
    <property type="match status" value="2"/>
</dbReference>
<dbReference type="InterPro" id="IPR000306">
    <property type="entry name" value="Znf_FYVE"/>
</dbReference>
<evidence type="ECO:0000256" key="6">
    <source>
        <dbReference type="ARBA" id="ARBA00022833"/>
    </source>
</evidence>
<dbReference type="GO" id="GO:0008270">
    <property type="term" value="F:zinc ion binding"/>
    <property type="evidence" value="ECO:0007669"/>
    <property type="project" value="UniProtKB-KW"/>
</dbReference>
<dbReference type="PANTHER" id="PTHR12673:SF271">
    <property type="entry name" value="FYVE, RHOGEF AND PH DOMAIN-CONTAINING PROTEIN TAG-77"/>
    <property type="match status" value="1"/>
</dbReference>
<dbReference type="GO" id="GO:0007010">
    <property type="term" value="P:cytoskeleton organization"/>
    <property type="evidence" value="ECO:0007669"/>
    <property type="project" value="TreeGrafter"/>
</dbReference>
<protein>
    <submittedName>
        <fullName evidence="13">FYVE zinc finger</fullName>
    </submittedName>
</protein>
<feature type="region of interest" description="Disordered" evidence="9">
    <location>
        <begin position="548"/>
        <end position="584"/>
    </location>
</feature>
<feature type="compositionally biased region" description="Polar residues" evidence="9">
    <location>
        <begin position="572"/>
        <end position="583"/>
    </location>
</feature>
<evidence type="ECO:0000313" key="13">
    <source>
        <dbReference type="EMBL" id="ETN72992.1"/>
    </source>
</evidence>
<dbReference type="GO" id="GO:0005737">
    <property type="term" value="C:cytoplasm"/>
    <property type="evidence" value="ECO:0007669"/>
    <property type="project" value="TreeGrafter"/>
</dbReference>